<evidence type="ECO:0000256" key="7">
    <source>
        <dbReference type="ARBA" id="ARBA00023136"/>
    </source>
</evidence>
<gene>
    <name evidence="10" type="ORF">GPUH_LOCUS24779</name>
</gene>
<reference evidence="10 11" key="2">
    <citation type="submission" date="2018-11" db="EMBL/GenBank/DDBJ databases">
        <authorList>
            <consortium name="Pathogen Informatics"/>
        </authorList>
    </citation>
    <scope>NUCLEOTIDE SEQUENCE [LARGE SCALE GENOMIC DNA]</scope>
</reference>
<dbReference type="PROSITE" id="PS50268">
    <property type="entry name" value="CADHERIN_2"/>
    <property type="match status" value="2"/>
</dbReference>
<dbReference type="PRINTS" id="PR00205">
    <property type="entry name" value="CADHERIN"/>
</dbReference>
<evidence type="ECO:0000256" key="8">
    <source>
        <dbReference type="PROSITE-ProRule" id="PRU00043"/>
    </source>
</evidence>
<evidence type="ECO:0000259" key="9">
    <source>
        <dbReference type="PROSITE" id="PS50268"/>
    </source>
</evidence>
<keyword evidence="11" id="KW-1185">Reference proteome</keyword>
<dbReference type="PANTHER" id="PTHR24025">
    <property type="entry name" value="DESMOGLEIN FAMILY MEMBER"/>
    <property type="match status" value="1"/>
</dbReference>
<dbReference type="OrthoDB" id="6252479at2759"/>
<evidence type="ECO:0000256" key="6">
    <source>
        <dbReference type="ARBA" id="ARBA00022989"/>
    </source>
</evidence>
<dbReference type="InterPro" id="IPR002126">
    <property type="entry name" value="Cadherin-like_dom"/>
</dbReference>
<keyword evidence="5" id="KW-0130">Cell adhesion</keyword>
<evidence type="ECO:0000256" key="3">
    <source>
        <dbReference type="ARBA" id="ARBA00022737"/>
    </source>
</evidence>
<evidence type="ECO:0000313" key="12">
    <source>
        <dbReference type="WBParaSite" id="GPUH_0002480901-mRNA-1"/>
    </source>
</evidence>
<dbReference type="Proteomes" id="UP000271098">
    <property type="component" value="Unassembled WGS sequence"/>
</dbReference>
<dbReference type="EMBL" id="UYRT01102483">
    <property type="protein sequence ID" value="VDN43315.1"/>
    <property type="molecule type" value="Genomic_DNA"/>
</dbReference>
<dbReference type="CDD" id="cd11304">
    <property type="entry name" value="Cadherin_repeat"/>
    <property type="match status" value="2"/>
</dbReference>
<name>A0A183EUY8_9BILA</name>
<proteinExistence type="predicted"/>
<dbReference type="Gene3D" id="2.60.40.60">
    <property type="entry name" value="Cadherins"/>
    <property type="match status" value="2"/>
</dbReference>
<protein>
    <submittedName>
        <fullName evidence="12">CA domain-containing protein</fullName>
    </submittedName>
</protein>
<evidence type="ECO:0000256" key="1">
    <source>
        <dbReference type="ARBA" id="ARBA00004370"/>
    </source>
</evidence>
<evidence type="ECO:0000313" key="11">
    <source>
        <dbReference type="Proteomes" id="UP000271098"/>
    </source>
</evidence>
<evidence type="ECO:0000256" key="5">
    <source>
        <dbReference type="ARBA" id="ARBA00022889"/>
    </source>
</evidence>
<dbReference type="GO" id="GO:0005509">
    <property type="term" value="F:calcium ion binding"/>
    <property type="evidence" value="ECO:0007669"/>
    <property type="project" value="UniProtKB-UniRule"/>
</dbReference>
<dbReference type="InterPro" id="IPR050971">
    <property type="entry name" value="Cadherin-domain_protein"/>
</dbReference>
<dbReference type="InterPro" id="IPR015919">
    <property type="entry name" value="Cadherin-like_sf"/>
</dbReference>
<keyword evidence="4 8" id="KW-0106">Calcium</keyword>
<dbReference type="PANTHER" id="PTHR24025:SF23">
    <property type="entry name" value="NEURAL-CADHERIN"/>
    <property type="match status" value="1"/>
</dbReference>
<evidence type="ECO:0000256" key="4">
    <source>
        <dbReference type="ARBA" id="ARBA00022837"/>
    </source>
</evidence>
<keyword evidence="7" id="KW-0472">Membrane</keyword>
<dbReference type="SMART" id="SM00112">
    <property type="entry name" value="CA"/>
    <property type="match status" value="1"/>
</dbReference>
<evidence type="ECO:0000313" key="10">
    <source>
        <dbReference type="EMBL" id="VDN43315.1"/>
    </source>
</evidence>
<dbReference type="Pfam" id="PF00028">
    <property type="entry name" value="Cadherin"/>
    <property type="match status" value="1"/>
</dbReference>
<reference evidence="12" key="1">
    <citation type="submission" date="2016-06" db="UniProtKB">
        <authorList>
            <consortium name="WormBaseParasite"/>
        </authorList>
    </citation>
    <scope>IDENTIFICATION</scope>
</reference>
<evidence type="ECO:0000256" key="2">
    <source>
        <dbReference type="ARBA" id="ARBA00022692"/>
    </source>
</evidence>
<dbReference type="GO" id="GO:0016020">
    <property type="term" value="C:membrane"/>
    <property type="evidence" value="ECO:0007669"/>
    <property type="project" value="UniProtKB-SubCell"/>
</dbReference>
<keyword evidence="6" id="KW-1133">Transmembrane helix</keyword>
<feature type="domain" description="Cadherin" evidence="9">
    <location>
        <begin position="6"/>
        <end position="60"/>
    </location>
</feature>
<keyword evidence="2" id="KW-0812">Transmembrane</keyword>
<organism evidence="12">
    <name type="scientific">Gongylonema pulchrum</name>
    <dbReference type="NCBI Taxonomy" id="637853"/>
    <lineage>
        <taxon>Eukaryota</taxon>
        <taxon>Metazoa</taxon>
        <taxon>Ecdysozoa</taxon>
        <taxon>Nematoda</taxon>
        <taxon>Chromadorea</taxon>
        <taxon>Rhabditida</taxon>
        <taxon>Spirurina</taxon>
        <taxon>Spiruromorpha</taxon>
        <taxon>Spiruroidea</taxon>
        <taxon>Gongylonematidae</taxon>
        <taxon>Gongylonema</taxon>
    </lineage>
</organism>
<dbReference type="GO" id="GO:0005911">
    <property type="term" value="C:cell-cell junction"/>
    <property type="evidence" value="ECO:0007669"/>
    <property type="project" value="TreeGrafter"/>
</dbReference>
<comment type="subcellular location">
    <subcellularLocation>
        <location evidence="1">Membrane</location>
    </subcellularLocation>
</comment>
<dbReference type="SUPFAM" id="SSF49313">
    <property type="entry name" value="Cadherin-like"/>
    <property type="match status" value="2"/>
</dbReference>
<dbReference type="GO" id="GO:0007156">
    <property type="term" value="P:homophilic cell adhesion via plasma membrane adhesion molecules"/>
    <property type="evidence" value="ECO:0007669"/>
    <property type="project" value="InterPro"/>
</dbReference>
<accession>A0A183EUY8</accession>
<feature type="domain" description="Cadherin" evidence="9">
    <location>
        <begin position="61"/>
        <end position="166"/>
    </location>
</feature>
<sequence>MGILPFCIDSTNKLRLCGPVDREQKSKYHLDLALVQDGITRSRSTATVTIENVNDNAPYIDPSIAVGYIPENSPSHTAIMKLQPVDNDLFPKQTVFQYKIADVRLAEIFSVNETTGILSTVDVLDREKRSFYAVPVIVRDRGTPPRSVTINLRIYVDDYDDNAPESEAREVNIEYYHGISRTIILHAVPVDLDAVGQYKCRLLNASEAYNVMVYSFVTYNGTSGIIIFQRLFDYAWIIS</sequence>
<dbReference type="WBParaSite" id="GPUH_0002480901-mRNA-1">
    <property type="protein sequence ID" value="GPUH_0002480901-mRNA-1"/>
    <property type="gene ID" value="GPUH_0002480901"/>
</dbReference>
<keyword evidence="3" id="KW-0677">Repeat</keyword>
<dbReference type="AlphaFoldDB" id="A0A183EUY8"/>